<name>A0ABV6WYB8_9ACTN</name>
<dbReference type="EMBL" id="JBHEZY010000003">
    <property type="protein sequence ID" value="MFC1430961.1"/>
    <property type="molecule type" value="Genomic_DNA"/>
</dbReference>
<dbReference type="Proteomes" id="UP001592530">
    <property type="component" value="Unassembled WGS sequence"/>
</dbReference>
<evidence type="ECO:0000313" key="3">
    <source>
        <dbReference type="Proteomes" id="UP001592530"/>
    </source>
</evidence>
<organism evidence="2 3">
    <name type="scientific">Streptacidiphilus alkalitolerans</name>
    <dbReference type="NCBI Taxonomy" id="3342712"/>
    <lineage>
        <taxon>Bacteria</taxon>
        <taxon>Bacillati</taxon>
        <taxon>Actinomycetota</taxon>
        <taxon>Actinomycetes</taxon>
        <taxon>Kitasatosporales</taxon>
        <taxon>Streptomycetaceae</taxon>
        <taxon>Streptacidiphilus</taxon>
    </lineage>
</organism>
<sequence length="52" mass="5216">MARLTGPGTATSRSLSRTRRRAAAGDGDGNDDPALLPAGGEGLVETVRCSAC</sequence>
<accession>A0ABV6WYB8</accession>
<evidence type="ECO:0000313" key="2">
    <source>
        <dbReference type="EMBL" id="MFC1430961.1"/>
    </source>
</evidence>
<comment type="caution">
    <text evidence="2">The sequence shown here is derived from an EMBL/GenBank/DDBJ whole genome shotgun (WGS) entry which is preliminary data.</text>
</comment>
<dbReference type="RefSeq" id="WP_380551034.1">
    <property type="nucleotide sequence ID" value="NZ_JBHEZY010000003.1"/>
</dbReference>
<reference evidence="2 3" key="1">
    <citation type="submission" date="2024-09" db="EMBL/GenBank/DDBJ databases">
        <authorList>
            <person name="Lee S.D."/>
        </authorList>
    </citation>
    <scope>NUCLEOTIDE SEQUENCE [LARGE SCALE GENOMIC DNA]</scope>
    <source>
        <strain evidence="2 3">N1-3</strain>
    </source>
</reference>
<proteinExistence type="predicted"/>
<gene>
    <name evidence="2" type="ORF">ACEZDB_09865</name>
</gene>
<feature type="region of interest" description="Disordered" evidence="1">
    <location>
        <begin position="1"/>
        <end position="40"/>
    </location>
</feature>
<protein>
    <submittedName>
        <fullName evidence="2">Uncharacterized protein</fullName>
    </submittedName>
</protein>
<evidence type="ECO:0000256" key="1">
    <source>
        <dbReference type="SAM" id="MobiDB-lite"/>
    </source>
</evidence>